<feature type="transmembrane region" description="Helical" evidence="2">
    <location>
        <begin position="74"/>
        <end position="96"/>
    </location>
</feature>
<sequence length="287" mass="33002">MELKIAKLDYRIFLSCFIWLQVFVIVLNLISITNSDWQHYYYGLAQNIHGKFYISCLGGGDTCYSDKFKIFFSGAIYIILSCISMTLICFWIRIAIKSFRIGKAFNRGIILGIIALKFQIAAVIEVFYITKIKIYVITEEKFDDRGDHAGTGAQMAIAVILIEFLLIIVALVFKKQVNKIHLTEENSNVREINIEKIINLEINVHETNPVKGNKNKLDSENKEINRDEKTGREKGKTKNGSEEIYLHEETGREKTNNGNEEIDLHEENNPDVKVKIKKKKTNDESQE</sequence>
<feature type="compositionally biased region" description="Basic and acidic residues" evidence="1">
    <location>
        <begin position="215"/>
        <end position="255"/>
    </location>
</feature>
<accession>A0A1R2D2V0</accession>
<name>A0A1R2D2V0_9CILI</name>
<feature type="transmembrane region" description="Helical" evidence="2">
    <location>
        <begin position="12"/>
        <end position="32"/>
    </location>
</feature>
<reference evidence="3 4" key="1">
    <citation type="submission" date="2016-11" db="EMBL/GenBank/DDBJ databases">
        <title>The macronuclear genome of Stentor coeruleus: a giant cell with tiny introns.</title>
        <authorList>
            <person name="Slabodnick M."/>
            <person name="Ruby J.G."/>
            <person name="Reiff S.B."/>
            <person name="Swart E.C."/>
            <person name="Gosai S."/>
            <person name="Prabakaran S."/>
            <person name="Witkowska E."/>
            <person name="Larue G.E."/>
            <person name="Fisher S."/>
            <person name="Freeman R.M."/>
            <person name="Gunawardena J."/>
            <person name="Chu W."/>
            <person name="Stover N.A."/>
            <person name="Gregory B.D."/>
            <person name="Nowacki M."/>
            <person name="Derisi J."/>
            <person name="Roy S.W."/>
            <person name="Marshall W.F."/>
            <person name="Sood P."/>
        </authorList>
    </citation>
    <scope>NUCLEOTIDE SEQUENCE [LARGE SCALE GENOMIC DNA]</scope>
    <source>
        <strain evidence="3">WM001</strain>
    </source>
</reference>
<keyword evidence="2" id="KW-0812">Transmembrane</keyword>
<dbReference type="EMBL" id="MPUH01000010">
    <property type="protein sequence ID" value="OMJ95573.1"/>
    <property type="molecule type" value="Genomic_DNA"/>
</dbReference>
<comment type="caution">
    <text evidence="3">The sequence shown here is derived from an EMBL/GenBank/DDBJ whole genome shotgun (WGS) entry which is preliminary data.</text>
</comment>
<dbReference type="AlphaFoldDB" id="A0A1R2D2V0"/>
<feature type="transmembrane region" description="Helical" evidence="2">
    <location>
        <begin position="149"/>
        <end position="173"/>
    </location>
</feature>
<organism evidence="3 4">
    <name type="scientific">Stentor coeruleus</name>
    <dbReference type="NCBI Taxonomy" id="5963"/>
    <lineage>
        <taxon>Eukaryota</taxon>
        <taxon>Sar</taxon>
        <taxon>Alveolata</taxon>
        <taxon>Ciliophora</taxon>
        <taxon>Postciliodesmatophora</taxon>
        <taxon>Heterotrichea</taxon>
        <taxon>Heterotrichida</taxon>
        <taxon>Stentoridae</taxon>
        <taxon>Stentor</taxon>
    </lineage>
</organism>
<evidence type="ECO:0000256" key="1">
    <source>
        <dbReference type="SAM" id="MobiDB-lite"/>
    </source>
</evidence>
<evidence type="ECO:0000313" key="3">
    <source>
        <dbReference type="EMBL" id="OMJ95573.1"/>
    </source>
</evidence>
<keyword evidence="4" id="KW-1185">Reference proteome</keyword>
<gene>
    <name evidence="3" type="ORF">SteCoe_987</name>
</gene>
<feature type="compositionally biased region" description="Basic and acidic residues" evidence="1">
    <location>
        <begin position="265"/>
        <end position="274"/>
    </location>
</feature>
<evidence type="ECO:0000256" key="2">
    <source>
        <dbReference type="SAM" id="Phobius"/>
    </source>
</evidence>
<protein>
    <submittedName>
        <fullName evidence="3">Uncharacterized protein</fullName>
    </submittedName>
</protein>
<dbReference type="Proteomes" id="UP000187209">
    <property type="component" value="Unassembled WGS sequence"/>
</dbReference>
<evidence type="ECO:0000313" key="4">
    <source>
        <dbReference type="Proteomes" id="UP000187209"/>
    </source>
</evidence>
<feature type="region of interest" description="Disordered" evidence="1">
    <location>
        <begin position="209"/>
        <end position="287"/>
    </location>
</feature>
<keyword evidence="2" id="KW-0472">Membrane</keyword>
<proteinExistence type="predicted"/>
<keyword evidence="2" id="KW-1133">Transmembrane helix</keyword>
<feature type="transmembrane region" description="Helical" evidence="2">
    <location>
        <begin position="108"/>
        <end position="129"/>
    </location>
</feature>